<feature type="domain" description="GtrA/DPMS transmembrane" evidence="6">
    <location>
        <begin position="29"/>
        <end position="139"/>
    </location>
</feature>
<evidence type="ECO:0000259" key="6">
    <source>
        <dbReference type="Pfam" id="PF04138"/>
    </source>
</evidence>
<proteinExistence type="predicted"/>
<accession>A0A4P8IUJ0</accession>
<dbReference type="RefSeq" id="WP_137333575.1">
    <property type="nucleotide sequence ID" value="NZ_CP040077.1"/>
</dbReference>
<organism evidence="7 8">
    <name type="scientific">Trinickia violacea</name>
    <dbReference type="NCBI Taxonomy" id="2571746"/>
    <lineage>
        <taxon>Bacteria</taxon>
        <taxon>Pseudomonadati</taxon>
        <taxon>Pseudomonadota</taxon>
        <taxon>Betaproteobacteria</taxon>
        <taxon>Burkholderiales</taxon>
        <taxon>Burkholderiaceae</taxon>
        <taxon>Trinickia</taxon>
    </lineage>
</organism>
<dbReference type="AlphaFoldDB" id="A0A4P8IUJ0"/>
<dbReference type="GO" id="GO:0000271">
    <property type="term" value="P:polysaccharide biosynthetic process"/>
    <property type="evidence" value="ECO:0007669"/>
    <property type="project" value="InterPro"/>
</dbReference>
<evidence type="ECO:0000313" key="8">
    <source>
        <dbReference type="Proteomes" id="UP000298656"/>
    </source>
</evidence>
<dbReference type="OrthoDB" id="9801620at2"/>
<protein>
    <submittedName>
        <fullName evidence="7">GtrA family protein</fullName>
    </submittedName>
</protein>
<evidence type="ECO:0000256" key="3">
    <source>
        <dbReference type="ARBA" id="ARBA00022989"/>
    </source>
</evidence>
<keyword evidence="4 5" id="KW-0472">Membrane</keyword>
<comment type="subcellular location">
    <subcellularLocation>
        <location evidence="1">Membrane</location>
        <topology evidence="1">Multi-pass membrane protein</topology>
    </subcellularLocation>
</comment>
<dbReference type="Pfam" id="PF04138">
    <property type="entry name" value="GtrA_DPMS_TM"/>
    <property type="match status" value="1"/>
</dbReference>
<sequence>MSETPLPWASNRQISVLKFFSGPSGRIARFVAVGALNTVFGLAVYTLFVWFGSAPWLALIGGNLAGVAFNFLTTGGLVFADLSPQRIPRFVAAYVGTYLLNLGLIHQLTPRVAGPIVSQAILTPIMAVIAYLLMSKVVFVGRANSEPEP</sequence>
<feature type="transmembrane region" description="Helical" evidence="5">
    <location>
        <begin position="115"/>
        <end position="134"/>
    </location>
</feature>
<evidence type="ECO:0000256" key="2">
    <source>
        <dbReference type="ARBA" id="ARBA00022692"/>
    </source>
</evidence>
<feature type="transmembrane region" description="Helical" evidence="5">
    <location>
        <begin position="27"/>
        <end position="50"/>
    </location>
</feature>
<dbReference type="InterPro" id="IPR007267">
    <property type="entry name" value="GtrA_DPMS_TM"/>
</dbReference>
<evidence type="ECO:0000256" key="1">
    <source>
        <dbReference type="ARBA" id="ARBA00004141"/>
    </source>
</evidence>
<dbReference type="GO" id="GO:0016020">
    <property type="term" value="C:membrane"/>
    <property type="evidence" value="ECO:0007669"/>
    <property type="project" value="UniProtKB-SubCell"/>
</dbReference>
<gene>
    <name evidence="7" type="ORF">FAZ95_17340</name>
</gene>
<dbReference type="Proteomes" id="UP000298656">
    <property type="component" value="Chromosome 1"/>
</dbReference>
<evidence type="ECO:0000256" key="5">
    <source>
        <dbReference type="SAM" id="Phobius"/>
    </source>
</evidence>
<evidence type="ECO:0000313" key="7">
    <source>
        <dbReference type="EMBL" id="QCP50764.1"/>
    </source>
</evidence>
<feature type="transmembrane region" description="Helical" evidence="5">
    <location>
        <begin position="91"/>
        <end position="109"/>
    </location>
</feature>
<evidence type="ECO:0000256" key="4">
    <source>
        <dbReference type="ARBA" id="ARBA00023136"/>
    </source>
</evidence>
<keyword evidence="3 5" id="KW-1133">Transmembrane helix</keyword>
<dbReference type="KEGG" id="tvl:FAZ95_17340"/>
<name>A0A4P8IUJ0_9BURK</name>
<reference evidence="7 8" key="1">
    <citation type="submission" date="2019-05" db="EMBL/GenBank/DDBJ databases">
        <title>Burkholderia sp. DHOD12, isolated from subtropical forest soil.</title>
        <authorList>
            <person name="Gao Z.-H."/>
            <person name="Qiu L.-H."/>
        </authorList>
    </citation>
    <scope>NUCLEOTIDE SEQUENCE [LARGE SCALE GENOMIC DNA]</scope>
    <source>
        <strain evidence="7 8">DHOD12</strain>
    </source>
</reference>
<feature type="transmembrane region" description="Helical" evidence="5">
    <location>
        <begin position="56"/>
        <end position="79"/>
    </location>
</feature>
<keyword evidence="8" id="KW-1185">Reference proteome</keyword>
<keyword evidence="2 5" id="KW-0812">Transmembrane</keyword>
<dbReference type="EMBL" id="CP040077">
    <property type="protein sequence ID" value="QCP50764.1"/>
    <property type="molecule type" value="Genomic_DNA"/>
</dbReference>